<sequence>MEGSKLIRPETLFLCLCIFLTYSLKEERLISRLHLFESQGKSPFSMKNYPFPLKHTSFRHPIREKT</sequence>
<keyword evidence="2" id="KW-1185">Reference proteome</keyword>
<protein>
    <submittedName>
        <fullName evidence="1">Uncharacterized protein</fullName>
    </submittedName>
</protein>
<evidence type="ECO:0000313" key="1">
    <source>
        <dbReference type="EMBL" id="TYH90363.1"/>
    </source>
</evidence>
<dbReference type="AlphaFoldDB" id="A0A5D2MG63"/>
<organism evidence="1 2">
    <name type="scientific">Gossypium tomentosum</name>
    <name type="common">Hawaiian cotton</name>
    <name type="synonym">Gossypium sandvicense</name>
    <dbReference type="NCBI Taxonomy" id="34277"/>
    <lineage>
        <taxon>Eukaryota</taxon>
        <taxon>Viridiplantae</taxon>
        <taxon>Streptophyta</taxon>
        <taxon>Embryophyta</taxon>
        <taxon>Tracheophyta</taxon>
        <taxon>Spermatophyta</taxon>
        <taxon>Magnoliopsida</taxon>
        <taxon>eudicotyledons</taxon>
        <taxon>Gunneridae</taxon>
        <taxon>Pentapetalae</taxon>
        <taxon>rosids</taxon>
        <taxon>malvids</taxon>
        <taxon>Malvales</taxon>
        <taxon>Malvaceae</taxon>
        <taxon>Malvoideae</taxon>
        <taxon>Gossypium</taxon>
    </lineage>
</organism>
<evidence type="ECO:0000313" key="2">
    <source>
        <dbReference type="Proteomes" id="UP000322667"/>
    </source>
</evidence>
<reference evidence="1 2" key="1">
    <citation type="submission" date="2019-07" db="EMBL/GenBank/DDBJ databases">
        <title>WGS assembly of Gossypium tomentosum.</title>
        <authorList>
            <person name="Chen Z.J."/>
            <person name="Sreedasyam A."/>
            <person name="Ando A."/>
            <person name="Song Q."/>
            <person name="De L."/>
            <person name="Hulse-Kemp A."/>
            <person name="Ding M."/>
            <person name="Ye W."/>
            <person name="Kirkbride R."/>
            <person name="Jenkins J."/>
            <person name="Plott C."/>
            <person name="Lovell J."/>
            <person name="Lin Y.-M."/>
            <person name="Vaughn R."/>
            <person name="Liu B."/>
            <person name="Li W."/>
            <person name="Simpson S."/>
            <person name="Scheffler B."/>
            <person name="Saski C."/>
            <person name="Grover C."/>
            <person name="Hu G."/>
            <person name="Conover J."/>
            <person name="Carlson J."/>
            <person name="Shu S."/>
            <person name="Boston L."/>
            <person name="Williams M."/>
            <person name="Peterson D."/>
            <person name="Mcgee K."/>
            <person name="Jones D."/>
            <person name="Wendel J."/>
            <person name="Stelly D."/>
            <person name="Grimwood J."/>
            <person name="Schmutz J."/>
        </authorList>
    </citation>
    <scope>NUCLEOTIDE SEQUENCE [LARGE SCALE GENOMIC DNA]</scope>
    <source>
        <strain evidence="1">7179.01</strain>
    </source>
</reference>
<accession>A0A5D2MG63</accession>
<name>A0A5D2MG63_GOSTO</name>
<dbReference type="EMBL" id="CM017622">
    <property type="protein sequence ID" value="TYH90363.1"/>
    <property type="molecule type" value="Genomic_DNA"/>
</dbReference>
<gene>
    <name evidence="1" type="ORF">ES332_A13G043200v1</name>
</gene>
<proteinExistence type="predicted"/>
<dbReference type="Proteomes" id="UP000322667">
    <property type="component" value="Chromosome A13"/>
</dbReference>